<accession>A0A9N8VWJ7</accession>
<evidence type="ECO:0000256" key="6">
    <source>
        <dbReference type="ARBA" id="ARBA00022679"/>
    </source>
</evidence>
<evidence type="ECO:0000256" key="2">
    <source>
        <dbReference type="ARBA" id="ARBA00004496"/>
    </source>
</evidence>
<keyword evidence="7" id="KW-0949">S-adenosyl-L-methionine</keyword>
<dbReference type="Gene3D" id="3.40.50.150">
    <property type="entry name" value="Vaccinia Virus protein VP39"/>
    <property type="match status" value="1"/>
</dbReference>
<dbReference type="EMBL" id="CAJVPJ010000040">
    <property type="protein sequence ID" value="CAG8463828.1"/>
    <property type="molecule type" value="Genomic_DNA"/>
</dbReference>
<evidence type="ECO:0000256" key="3">
    <source>
        <dbReference type="ARBA" id="ARBA00012533"/>
    </source>
</evidence>
<dbReference type="SUPFAM" id="SSF53335">
    <property type="entry name" value="S-adenosyl-L-methionine-dependent methyltransferases"/>
    <property type="match status" value="1"/>
</dbReference>
<dbReference type="PANTHER" id="PTHR14614">
    <property type="entry name" value="HEPATOCELLULAR CARCINOMA-ASSOCIATED ANTIGEN"/>
    <property type="match status" value="1"/>
</dbReference>
<keyword evidence="8" id="KW-0539">Nucleus</keyword>
<keyword evidence="11" id="KW-1185">Reference proteome</keyword>
<dbReference type="PANTHER" id="PTHR14614:SF39">
    <property type="entry name" value="HISTIDINE PROTEIN METHYLTRANSFERASE 1 HOMOLOG"/>
    <property type="match status" value="1"/>
</dbReference>
<evidence type="ECO:0000256" key="5">
    <source>
        <dbReference type="ARBA" id="ARBA00022603"/>
    </source>
</evidence>
<gene>
    <name evidence="10" type="ORF">POCULU_LOCUS698</name>
</gene>
<dbReference type="GO" id="GO:0032259">
    <property type="term" value="P:methylation"/>
    <property type="evidence" value="ECO:0007669"/>
    <property type="project" value="UniProtKB-KW"/>
</dbReference>
<dbReference type="InterPro" id="IPR029063">
    <property type="entry name" value="SAM-dependent_MTases_sf"/>
</dbReference>
<dbReference type="EC" id="2.1.1.85" evidence="3"/>
<dbReference type="AlphaFoldDB" id="A0A9N8VWJ7"/>
<comment type="similarity">
    <text evidence="9">Belongs to the methyltransferase superfamily. METTL18 family.</text>
</comment>
<evidence type="ECO:0000313" key="10">
    <source>
        <dbReference type="EMBL" id="CAG8463828.1"/>
    </source>
</evidence>
<dbReference type="GO" id="GO:0005737">
    <property type="term" value="C:cytoplasm"/>
    <property type="evidence" value="ECO:0007669"/>
    <property type="project" value="UniProtKB-SubCell"/>
</dbReference>
<dbReference type="Proteomes" id="UP000789572">
    <property type="component" value="Unassembled WGS sequence"/>
</dbReference>
<evidence type="ECO:0000313" key="11">
    <source>
        <dbReference type="Proteomes" id="UP000789572"/>
    </source>
</evidence>
<evidence type="ECO:0000256" key="4">
    <source>
        <dbReference type="ARBA" id="ARBA00022490"/>
    </source>
</evidence>
<organism evidence="10 11">
    <name type="scientific">Paraglomus occultum</name>
    <dbReference type="NCBI Taxonomy" id="144539"/>
    <lineage>
        <taxon>Eukaryota</taxon>
        <taxon>Fungi</taxon>
        <taxon>Fungi incertae sedis</taxon>
        <taxon>Mucoromycota</taxon>
        <taxon>Glomeromycotina</taxon>
        <taxon>Glomeromycetes</taxon>
        <taxon>Paraglomerales</taxon>
        <taxon>Paraglomeraceae</taxon>
        <taxon>Paraglomus</taxon>
    </lineage>
</organism>
<comment type="subcellular location">
    <subcellularLocation>
        <location evidence="2">Cytoplasm</location>
    </subcellularLocation>
    <subcellularLocation>
        <location evidence="1">Nucleus</location>
    </subcellularLocation>
</comment>
<protein>
    <recommendedName>
        <fullName evidence="3">protein-histidine N-methyltransferase</fullName>
        <ecNumber evidence="3">2.1.1.85</ecNumber>
    </recommendedName>
</protein>
<evidence type="ECO:0000256" key="8">
    <source>
        <dbReference type="ARBA" id="ARBA00023242"/>
    </source>
</evidence>
<dbReference type="InterPro" id="IPR019410">
    <property type="entry name" value="Methyltransf_16"/>
</dbReference>
<reference evidence="10" key="1">
    <citation type="submission" date="2021-06" db="EMBL/GenBank/DDBJ databases">
        <authorList>
            <person name="Kallberg Y."/>
            <person name="Tangrot J."/>
            <person name="Rosling A."/>
        </authorList>
    </citation>
    <scope>NUCLEOTIDE SEQUENCE</scope>
    <source>
        <strain evidence="10">IA702</strain>
    </source>
</reference>
<sequence length="374" mass="41683">MPLFSYQYSSQFQQFPSQRPNVTTICGNLNNRRKNNGTEAAQYAGRPRLGDTCILRGAVIDDQDVSDCDMEIAQGQQTNTIDAKEENIDFIPAREFVVNDHSVTLPPTFICNRITLSHSVSIFKRHLSDIKLHLAQSNADHLLDVSADSDLVIGVYEGGLKTWESAGDLLEYLGLLFERGEFNVEMGGKCLELGCGSSLPGIYMLVRCPLIRVDFQDYNEQVIGHVTIPNILLNTALAPSDNDIDKDNIAEVDITDSINLLAKVTERSRFFSGDWTGLTDVLDMKSNSDKYDIILTSETIYNISSMPKLYNVIKESLKRPTGIAYVAAKTMYFGVGGGVLPFKQLVEADGIFNVKVVFNVTNNVKREILELRYK</sequence>
<keyword evidence="4" id="KW-0963">Cytoplasm</keyword>
<keyword evidence="5" id="KW-0489">Methyltransferase</keyword>
<evidence type="ECO:0000256" key="7">
    <source>
        <dbReference type="ARBA" id="ARBA00022691"/>
    </source>
</evidence>
<proteinExistence type="inferred from homology"/>
<name>A0A9N8VWJ7_9GLOM</name>
<comment type="caution">
    <text evidence="10">The sequence shown here is derived from an EMBL/GenBank/DDBJ whole genome shotgun (WGS) entry which is preliminary data.</text>
</comment>
<keyword evidence="6" id="KW-0808">Transferase</keyword>
<evidence type="ECO:0000256" key="1">
    <source>
        <dbReference type="ARBA" id="ARBA00004123"/>
    </source>
</evidence>
<dbReference type="GO" id="GO:0018064">
    <property type="term" value="F:protein-L-histidine N-tele-methyltransferase activity"/>
    <property type="evidence" value="ECO:0007669"/>
    <property type="project" value="UniProtKB-EC"/>
</dbReference>
<dbReference type="GO" id="GO:0005634">
    <property type="term" value="C:nucleus"/>
    <property type="evidence" value="ECO:0007669"/>
    <property type="project" value="UniProtKB-SubCell"/>
</dbReference>
<dbReference type="OrthoDB" id="1723750at2759"/>
<evidence type="ECO:0000256" key="9">
    <source>
        <dbReference type="ARBA" id="ARBA00038126"/>
    </source>
</evidence>